<evidence type="ECO:0000313" key="2">
    <source>
        <dbReference type="EMBL" id="KAA6396129.1"/>
    </source>
</evidence>
<comment type="caution">
    <text evidence="2">The sequence shown here is derived from an EMBL/GenBank/DDBJ whole genome shotgun (WGS) entry which is preliminary data.</text>
</comment>
<sequence length="364" mass="42439">MRTGRNHRMSDSEAEKQSIKLNKEGLNYMAEKNWDKAIEVHSLDVEISQKHNMIEYFAISNGLLGTCYTRKHEFVIALQYHLLHLKTVTDHKIENSLIEQHRSLTNVGDTLLALIGLLEEQFERSYVLHESCGSRSIEKNIRTLNEYIVNPLVNLGIAFEKLGDVNRAIDCLTNALDHADNKTSKCLALNNMSLLYFDRGQYKDAYDMCVAILNVCKLRGKKNKKEKNIENEKEKEKMNQKQKNQNKGRNNHIRELNDDEEEQEDDNNDNEDNNNDQNQSDDEYLDQSSSDNVNDKEEDCIDQEDQYSDKYNEEVCTSFLTMSQCMIRMKHWKQAQNFLIKAKTFNTEKDGLEKFKDVQDEVCK</sequence>
<protein>
    <submittedName>
        <fullName evidence="2">Uncharacterized protein</fullName>
    </submittedName>
</protein>
<feature type="region of interest" description="Disordered" evidence="1">
    <location>
        <begin position="224"/>
        <end position="300"/>
    </location>
</feature>
<dbReference type="InterPro" id="IPR011990">
    <property type="entry name" value="TPR-like_helical_dom_sf"/>
</dbReference>
<dbReference type="InterPro" id="IPR019734">
    <property type="entry name" value="TPR_rpt"/>
</dbReference>
<dbReference type="Gene3D" id="1.25.40.10">
    <property type="entry name" value="Tetratricopeptide repeat domain"/>
    <property type="match status" value="2"/>
</dbReference>
<proteinExistence type="predicted"/>
<feature type="compositionally biased region" description="Basic and acidic residues" evidence="1">
    <location>
        <begin position="226"/>
        <end position="239"/>
    </location>
</feature>
<dbReference type="AlphaFoldDB" id="A0A5J4WPK3"/>
<feature type="compositionally biased region" description="Acidic residues" evidence="1">
    <location>
        <begin position="257"/>
        <end position="285"/>
    </location>
</feature>
<gene>
    <name evidence="2" type="ORF">EZS28_008345</name>
</gene>
<dbReference type="SMART" id="SM00028">
    <property type="entry name" value="TPR"/>
    <property type="match status" value="4"/>
</dbReference>
<dbReference type="OrthoDB" id="273147at2759"/>
<reference evidence="2 3" key="1">
    <citation type="submission" date="2019-03" db="EMBL/GenBank/DDBJ databases">
        <title>Single cell metagenomics reveals metabolic interactions within the superorganism composed of flagellate Streblomastix strix and complex community of Bacteroidetes bacteria on its surface.</title>
        <authorList>
            <person name="Treitli S.C."/>
            <person name="Kolisko M."/>
            <person name="Husnik F."/>
            <person name="Keeling P."/>
            <person name="Hampl V."/>
        </authorList>
    </citation>
    <scope>NUCLEOTIDE SEQUENCE [LARGE SCALE GENOMIC DNA]</scope>
    <source>
        <strain evidence="2">ST1C</strain>
    </source>
</reference>
<organism evidence="2 3">
    <name type="scientific">Streblomastix strix</name>
    <dbReference type="NCBI Taxonomy" id="222440"/>
    <lineage>
        <taxon>Eukaryota</taxon>
        <taxon>Metamonada</taxon>
        <taxon>Preaxostyla</taxon>
        <taxon>Oxymonadida</taxon>
        <taxon>Streblomastigidae</taxon>
        <taxon>Streblomastix</taxon>
    </lineage>
</organism>
<evidence type="ECO:0000313" key="3">
    <source>
        <dbReference type="Proteomes" id="UP000324800"/>
    </source>
</evidence>
<dbReference type="Proteomes" id="UP000324800">
    <property type="component" value="Unassembled WGS sequence"/>
</dbReference>
<dbReference type="EMBL" id="SNRW01001509">
    <property type="protein sequence ID" value="KAA6396129.1"/>
    <property type="molecule type" value="Genomic_DNA"/>
</dbReference>
<evidence type="ECO:0000256" key="1">
    <source>
        <dbReference type="SAM" id="MobiDB-lite"/>
    </source>
</evidence>
<name>A0A5J4WPK3_9EUKA</name>
<accession>A0A5J4WPK3</accession>
<dbReference type="SUPFAM" id="SSF48452">
    <property type="entry name" value="TPR-like"/>
    <property type="match status" value="1"/>
</dbReference>
<dbReference type="Pfam" id="PF13176">
    <property type="entry name" value="TPR_7"/>
    <property type="match status" value="1"/>
</dbReference>